<dbReference type="Gene3D" id="1.10.287.1060">
    <property type="entry name" value="ESAT-6-like"/>
    <property type="match status" value="1"/>
</dbReference>
<dbReference type="STRING" id="1210089.GCA_001613165_07431"/>
<reference evidence="1 2" key="1">
    <citation type="submission" date="2018-07" db="EMBL/GenBank/DDBJ databases">
        <title>Genomic Encyclopedia of Type Strains, Phase IV (KMG-IV): sequencing the most valuable type-strain genomes for metagenomic binning, comparative biology and taxonomic classification.</title>
        <authorList>
            <person name="Goeker M."/>
        </authorList>
    </citation>
    <scope>NUCLEOTIDE SEQUENCE [LARGE SCALE GENOMIC DNA]</scope>
    <source>
        <strain evidence="1 2">DSM 44952</strain>
    </source>
</reference>
<gene>
    <name evidence="1" type="ORF">DFR68_102662</name>
</gene>
<evidence type="ECO:0008006" key="3">
    <source>
        <dbReference type="Google" id="ProtNLM"/>
    </source>
</evidence>
<dbReference type="RefSeq" id="WP_147288880.1">
    <property type="nucleotide sequence ID" value="NZ_QQAZ01000002.1"/>
</dbReference>
<proteinExistence type="predicted"/>
<protein>
    <recommendedName>
        <fullName evidence="3">WXG100 family type VII secretion target</fullName>
    </recommendedName>
</protein>
<dbReference type="OrthoDB" id="4560563at2"/>
<name>A0A370HH85_9NOCA</name>
<dbReference type="Proteomes" id="UP000255355">
    <property type="component" value="Unassembled WGS sequence"/>
</dbReference>
<keyword evidence="2" id="KW-1185">Reference proteome</keyword>
<dbReference type="EMBL" id="QQAZ01000002">
    <property type="protein sequence ID" value="RDI54534.1"/>
    <property type="molecule type" value="Genomic_DNA"/>
</dbReference>
<comment type="caution">
    <text evidence="1">The sequence shown here is derived from an EMBL/GenBank/DDBJ whole genome shotgun (WGS) entry which is preliminary data.</text>
</comment>
<organism evidence="1 2">
    <name type="scientific">Nocardia mexicana</name>
    <dbReference type="NCBI Taxonomy" id="279262"/>
    <lineage>
        <taxon>Bacteria</taxon>
        <taxon>Bacillati</taxon>
        <taxon>Actinomycetota</taxon>
        <taxon>Actinomycetes</taxon>
        <taxon>Mycobacteriales</taxon>
        <taxon>Nocardiaceae</taxon>
        <taxon>Nocardia</taxon>
    </lineage>
</organism>
<sequence length="99" mass="10938">MAMKYDFHGVETAGLSFGTICKNIEENNLALENLKKSLEGCFTGQAAEQGWQPKINEFLTKINEYQGSLATLKTTVERVVGDMKITDGDQGSKFLAFNI</sequence>
<evidence type="ECO:0000313" key="1">
    <source>
        <dbReference type="EMBL" id="RDI54534.1"/>
    </source>
</evidence>
<dbReference type="AlphaFoldDB" id="A0A370HH85"/>
<evidence type="ECO:0000313" key="2">
    <source>
        <dbReference type="Proteomes" id="UP000255355"/>
    </source>
</evidence>
<accession>A0A370HH85</accession>